<reference evidence="1" key="2">
    <citation type="submission" date="2025-03" db="EMBL/GenBank/DDBJ databases">
        <authorList>
            <consortium name="ELIXIR-Norway"/>
            <consortium name="Elixir Norway"/>
        </authorList>
    </citation>
    <scope>NUCLEOTIDE SEQUENCE</scope>
</reference>
<name>A0AC59YTJ7_RANTA</name>
<accession>A0AC59YTJ7</accession>
<sequence length="134" mass="14646">MESQNSSACSQVSATPGHKQKTPGIQLKGTLPFEHLEVDLTEMKPYQHYPYLLVMSRLGKSGDVDLGMYTSGIKGCHKDRSGSLAKEETLPGTRRCHKLHSTIRTALLIPFLPPATLQTSGTGMNACHQQSRPV</sequence>
<protein>
    <submittedName>
        <fullName evidence="1">Uncharacterized protein</fullName>
    </submittedName>
</protein>
<dbReference type="EMBL" id="OX596104">
    <property type="protein sequence ID" value="CAM9973295.1"/>
    <property type="molecule type" value="Genomic_DNA"/>
</dbReference>
<evidence type="ECO:0000313" key="1">
    <source>
        <dbReference type="EMBL" id="CAM9973295.1"/>
    </source>
</evidence>
<proteinExistence type="predicted"/>
<reference evidence="1" key="1">
    <citation type="submission" date="2023-05" db="EMBL/GenBank/DDBJ databases">
        <authorList>
            <consortium name="ELIXIR-Norway"/>
        </authorList>
    </citation>
    <scope>NUCLEOTIDE SEQUENCE</scope>
</reference>
<organism evidence="1 2">
    <name type="scientific">Rangifer tarandus platyrhynchus</name>
    <name type="common">Svalbard reindeer</name>
    <dbReference type="NCBI Taxonomy" id="3082113"/>
    <lineage>
        <taxon>Eukaryota</taxon>
        <taxon>Metazoa</taxon>
        <taxon>Chordata</taxon>
        <taxon>Craniata</taxon>
        <taxon>Vertebrata</taxon>
        <taxon>Euteleostomi</taxon>
        <taxon>Mammalia</taxon>
        <taxon>Eutheria</taxon>
        <taxon>Laurasiatheria</taxon>
        <taxon>Artiodactyla</taxon>
        <taxon>Ruminantia</taxon>
        <taxon>Pecora</taxon>
        <taxon>Cervidae</taxon>
        <taxon>Odocoileinae</taxon>
        <taxon>Rangifer</taxon>
    </lineage>
</organism>
<gene>
    <name evidence="1" type="ORF">MRATA1EN22A_LOCUS10142</name>
</gene>
<evidence type="ECO:0000313" key="2">
    <source>
        <dbReference type="Proteomes" id="UP001162501"/>
    </source>
</evidence>
<dbReference type="Proteomes" id="UP001162501">
    <property type="component" value="Chromosome 20"/>
</dbReference>